<dbReference type="Gene3D" id="3.90.550.10">
    <property type="entry name" value="Spore Coat Polysaccharide Biosynthesis Protein SpsA, Chain A"/>
    <property type="match status" value="1"/>
</dbReference>
<dbReference type="InterPro" id="IPR029044">
    <property type="entry name" value="Nucleotide-diphossugar_trans"/>
</dbReference>
<dbReference type="EMBL" id="CP134856">
    <property type="protein sequence ID" value="WNL33864.1"/>
    <property type="molecule type" value="Genomic_DNA"/>
</dbReference>
<dbReference type="Pfam" id="PF00535">
    <property type="entry name" value="Glycos_transf_2"/>
    <property type="match status" value="1"/>
</dbReference>
<evidence type="ECO:0000313" key="2">
    <source>
        <dbReference type="EMBL" id="WNL33864.1"/>
    </source>
</evidence>
<feature type="domain" description="Glycosyltransferase 2-like" evidence="1">
    <location>
        <begin position="12"/>
        <end position="129"/>
    </location>
</feature>
<dbReference type="AlphaFoldDB" id="A0AA96DSQ5"/>
<dbReference type="Proteomes" id="UP001305220">
    <property type="component" value="Chromosome"/>
</dbReference>
<dbReference type="PANTHER" id="PTHR10859">
    <property type="entry name" value="GLYCOSYL TRANSFERASE"/>
    <property type="match status" value="1"/>
</dbReference>
<evidence type="ECO:0000259" key="1">
    <source>
        <dbReference type="Pfam" id="PF00535"/>
    </source>
</evidence>
<proteinExistence type="predicted"/>
<dbReference type="CDD" id="cd04179">
    <property type="entry name" value="DPM_DPG-synthase_like"/>
    <property type="match status" value="1"/>
</dbReference>
<dbReference type="SUPFAM" id="SSF53448">
    <property type="entry name" value="Nucleotide-diphospho-sugar transferases"/>
    <property type="match status" value="1"/>
</dbReference>
<protein>
    <submittedName>
        <fullName evidence="2">Glycosyltransferase family 2 protein</fullName>
    </submittedName>
</protein>
<dbReference type="GO" id="GO:0006487">
    <property type="term" value="P:protein N-linked glycosylation"/>
    <property type="evidence" value="ECO:0007669"/>
    <property type="project" value="TreeGrafter"/>
</dbReference>
<gene>
    <name evidence="2" type="ORF">RMP68_10235</name>
</gene>
<accession>A0AA96DSQ5</accession>
<organism evidence="2">
    <name type="scientific">Arcobacter cryaerophilus gv. pseudocryaerophilus</name>
    <dbReference type="NCBI Taxonomy" id="2933791"/>
    <lineage>
        <taxon>Bacteria</taxon>
        <taxon>Pseudomonadati</taxon>
        <taxon>Campylobacterota</taxon>
        <taxon>Epsilonproteobacteria</taxon>
        <taxon>Campylobacterales</taxon>
        <taxon>Arcobacteraceae</taxon>
        <taxon>Aliarcobacter</taxon>
    </lineage>
</organism>
<reference evidence="2" key="1">
    <citation type="submission" date="2023-09" db="EMBL/GenBank/DDBJ databases">
        <title>Arcobacter tbilisiensis sp. nov. isolated from chicken meat in Tbilisi, Georgia.</title>
        <authorList>
            <person name="Matthias R."/>
            <person name="Zautner A.E."/>
        </authorList>
    </citation>
    <scope>NUCLEOTIDE SEQUENCE</scope>
    <source>
        <strain evidence="2">LEO 62</strain>
    </source>
</reference>
<name>A0AA96DSQ5_9BACT</name>
<dbReference type="PANTHER" id="PTHR10859:SF91">
    <property type="entry name" value="DOLICHYL-PHOSPHATE BETA-GLUCOSYLTRANSFERASE"/>
    <property type="match status" value="1"/>
</dbReference>
<sequence>MSLVMKYKDIIVIVPTLNNDLTIQNVVDDILSFGYKVIVIDDGYTNPVSNFLKQNDNVTIIRHEKNRGKGEAILSGAKKAKELGYEYFASLDGDGQHMASEIKKLQNTISKENQIIIGARNFDIANVPNGSKFGRWFSNFWACWDTGYKITDSLSGFRIYPISILDLPYKTSKFDWEMEVLVRHAWAGNEIVETVIECYYPKAEERVSHFRKFEDTMAIVWVHVQMLPIKWTNMFLNLFRRKNK</sequence>
<dbReference type="RefSeq" id="WP_228199241.1">
    <property type="nucleotide sequence ID" value="NZ_CP134856.1"/>
</dbReference>
<dbReference type="InterPro" id="IPR001173">
    <property type="entry name" value="Glyco_trans_2-like"/>
</dbReference>